<evidence type="ECO:0000313" key="1">
    <source>
        <dbReference type="Ensembl" id="ENSCINP00000035272.1"/>
    </source>
</evidence>
<dbReference type="SUPFAM" id="SSF53098">
    <property type="entry name" value="Ribonuclease H-like"/>
    <property type="match status" value="1"/>
</dbReference>
<dbReference type="GeneTree" id="ENSGT00940000162068"/>
<keyword evidence="2" id="KW-1185">Reference proteome</keyword>
<dbReference type="InParanoid" id="H2Y038"/>
<reference evidence="1" key="2">
    <citation type="submission" date="2025-08" db="UniProtKB">
        <authorList>
            <consortium name="Ensembl"/>
        </authorList>
    </citation>
    <scope>IDENTIFICATION</scope>
</reference>
<sequence>MSGKFSGVQAIFRTAYPKMLYVHCVGHQLNLVVQEVIKRTSHGAKALTALESIVQFMKGSPNRLQSFDSFCAGSEQPTRSIRPLCPTRWVMRLPALEV</sequence>
<organism evidence="1 2">
    <name type="scientific">Ciona intestinalis</name>
    <name type="common">Transparent sea squirt</name>
    <name type="synonym">Ascidia intestinalis</name>
    <dbReference type="NCBI Taxonomy" id="7719"/>
    <lineage>
        <taxon>Eukaryota</taxon>
        <taxon>Metazoa</taxon>
        <taxon>Chordata</taxon>
        <taxon>Tunicata</taxon>
        <taxon>Ascidiacea</taxon>
        <taxon>Phlebobranchia</taxon>
        <taxon>Cionidae</taxon>
        <taxon>Ciona</taxon>
    </lineage>
</organism>
<dbReference type="OMA" id="CAGSEQP"/>
<dbReference type="InterPro" id="IPR012337">
    <property type="entry name" value="RNaseH-like_sf"/>
</dbReference>
<protein>
    <recommendedName>
        <fullName evidence="3">DUF4371 domain-containing protein</fullName>
    </recommendedName>
</protein>
<dbReference type="PANTHER" id="PTHR45749">
    <property type="match status" value="1"/>
</dbReference>
<dbReference type="STRING" id="7719.ENSCINP00000035272"/>
<dbReference type="AlphaFoldDB" id="H2Y038"/>
<evidence type="ECO:0000313" key="2">
    <source>
        <dbReference type="Proteomes" id="UP000008144"/>
    </source>
</evidence>
<reference evidence="1" key="3">
    <citation type="submission" date="2025-09" db="UniProtKB">
        <authorList>
            <consortium name="Ensembl"/>
        </authorList>
    </citation>
    <scope>IDENTIFICATION</scope>
</reference>
<proteinExistence type="predicted"/>
<dbReference type="HOGENOM" id="CLU_2338784_0_0_1"/>
<dbReference type="Proteomes" id="UP000008144">
    <property type="component" value="Unassembled WGS sequence"/>
</dbReference>
<evidence type="ECO:0008006" key="3">
    <source>
        <dbReference type="Google" id="ProtNLM"/>
    </source>
</evidence>
<dbReference type="Ensembl" id="ENSCINT00000031756.1">
    <property type="protein sequence ID" value="ENSCINP00000035272.1"/>
    <property type="gene ID" value="ENSCING00000021441.1"/>
</dbReference>
<name>H2Y038_CIOIN</name>
<reference evidence="2" key="1">
    <citation type="journal article" date="2002" name="Science">
        <title>The draft genome of Ciona intestinalis: insights into chordate and vertebrate origins.</title>
        <authorList>
            <person name="Dehal P."/>
            <person name="Satou Y."/>
            <person name="Campbell R.K."/>
            <person name="Chapman J."/>
            <person name="Degnan B."/>
            <person name="De Tomaso A."/>
            <person name="Davidson B."/>
            <person name="Di Gregorio A."/>
            <person name="Gelpke M."/>
            <person name="Goodstein D.M."/>
            <person name="Harafuji N."/>
            <person name="Hastings K.E."/>
            <person name="Ho I."/>
            <person name="Hotta K."/>
            <person name="Huang W."/>
            <person name="Kawashima T."/>
            <person name="Lemaire P."/>
            <person name="Martinez D."/>
            <person name="Meinertzhagen I.A."/>
            <person name="Necula S."/>
            <person name="Nonaka M."/>
            <person name="Putnam N."/>
            <person name="Rash S."/>
            <person name="Saiga H."/>
            <person name="Satake M."/>
            <person name="Terry A."/>
            <person name="Yamada L."/>
            <person name="Wang H.G."/>
            <person name="Awazu S."/>
            <person name="Azumi K."/>
            <person name="Boore J."/>
            <person name="Branno M."/>
            <person name="Chin-Bow S."/>
            <person name="DeSantis R."/>
            <person name="Doyle S."/>
            <person name="Francino P."/>
            <person name="Keys D.N."/>
            <person name="Haga S."/>
            <person name="Hayashi H."/>
            <person name="Hino K."/>
            <person name="Imai K.S."/>
            <person name="Inaba K."/>
            <person name="Kano S."/>
            <person name="Kobayashi K."/>
            <person name="Kobayashi M."/>
            <person name="Lee B.I."/>
            <person name="Makabe K.W."/>
            <person name="Manohar C."/>
            <person name="Matassi G."/>
            <person name="Medina M."/>
            <person name="Mochizuki Y."/>
            <person name="Mount S."/>
            <person name="Morishita T."/>
            <person name="Miura S."/>
            <person name="Nakayama A."/>
            <person name="Nishizaka S."/>
            <person name="Nomoto H."/>
            <person name="Ohta F."/>
            <person name="Oishi K."/>
            <person name="Rigoutsos I."/>
            <person name="Sano M."/>
            <person name="Sasaki A."/>
            <person name="Sasakura Y."/>
            <person name="Shoguchi E."/>
            <person name="Shin-i T."/>
            <person name="Spagnuolo A."/>
            <person name="Stainier D."/>
            <person name="Suzuki M.M."/>
            <person name="Tassy O."/>
            <person name="Takatori N."/>
            <person name="Tokuoka M."/>
            <person name="Yagi K."/>
            <person name="Yoshizaki F."/>
            <person name="Wada S."/>
            <person name="Zhang C."/>
            <person name="Hyatt P.D."/>
            <person name="Larimer F."/>
            <person name="Detter C."/>
            <person name="Doggett N."/>
            <person name="Glavina T."/>
            <person name="Hawkins T."/>
            <person name="Richardson P."/>
            <person name="Lucas S."/>
            <person name="Kohara Y."/>
            <person name="Levine M."/>
            <person name="Satoh N."/>
            <person name="Rokhsar D.S."/>
        </authorList>
    </citation>
    <scope>NUCLEOTIDE SEQUENCE [LARGE SCALE GENOMIC DNA]</scope>
</reference>
<accession>H2Y038</accession>
<dbReference type="PANTHER" id="PTHR45749:SF14">
    <property type="entry name" value="TTF-TYPE DOMAIN-CONTAINING PROTEIN"/>
    <property type="match status" value="1"/>
</dbReference>